<dbReference type="PANTHER" id="PTHR11733:SF224">
    <property type="entry name" value="NEPRILYSIN-2"/>
    <property type="match status" value="1"/>
</dbReference>
<dbReference type="InterPro" id="IPR008753">
    <property type="entry name" value="Peptidase_M13_N"/>
</dbReference>
<dbReference type="SUPFAM" id="SSF55486">
    <property type="entry name" value="Metalloproteases ('zincins'), catalytic domain"/>
    <property type="match status" value="1"/>
</dbReference>
<keyword evidence="6" id="KW-0378">Hydrolase</keyword>
<dbReference type="Pfam" id="PF01431">
    <property type="entry name" value="Peptidase_M13"/>
    <property type="match status" value="1"/>
</dbReference>
<dbReference type="GO" id="GO:0005886">
    <property type="term" value="C:plasma membrane"/>
    <property type="evidence" value="ECO:0007669"/>
    <property type="project" value="UniProtKB-SubCell"/>
</dbReference>
<comment type="similarity">
    <text evidence="3">Belongs to the peptidase M13 family.</text>
</comment>
<reference evidence="12" key="1">
    <citation type="submission" date="2017-10" db="EMBL/GenBank/DDBJ databases">
        <title>Transcriptome Assembly of Sugarcane Aphid Adults.</title>
        <authorList>
            <person name="Scully E.D."/>
            <person name="Palmer N.A."/>
            <person name="Geib S.M."/>
            <person name="Sarath G."/>
            <person name="Sattler S.E."/>
        </authorList>
    </citation>
    <scope>NUCLEOTIDE SEQUENCE</scope>
    <source>
        <tissue evidence="12">Whole body</tissue>
    </source>
</reference>
<evidence type="ECO:0000313" key="12">
    <source>
        <dbReference type="EMBL" id="MBW15675.1"/>
    </source>
</evidence>
<evidence type="ECO:0000256" key="3">
    <source>
        <dbReference type="ARBA" id="ARBA00007357"/>
    </source>
</evidence>
<dbReference type="PANTHER" id="PTHR11733">
    <property type="entry name" value="ZINC METALLOPROTEASE FAMILY M13 NEPRILYSIN-RELATED"/>
    <property type="match status" value="1"/>
</dbReference>
<dbReference type="InterPro" id="IPR042089">
    <property type="entry name" value="Peptidase_M13_dom_2"/>
</dbReference>
<gene>
    <name evidence="12" type="primary">nep-2_0</name>
</gene>
<dbReference type="PRINTS" id="PR00786">
    <property type="entry name" value="NEPRILYSIN"/>
</dbReference>
<keyword evidence="9" id="KW-1133">Transmembrane helix</keyword>
<dbReference type="GO" id="GO:0046872">
    <property type="term" value="F:metal ion binding"/>
    <property type="evidence" value="ECO:0007669"/>
    <property type="project" value="UniProtKB-KW"/>
</dbReference>
<dbReference type="OrthoDB" id="6475849at2759"/>
<evidence type="ECO:0000259" key="11">
    <source>
        <dbReference type="Pfam" id="PF05649"/>
    </source>
</evidence>
<dbReference type="InterPro" id="IPR000718">
    <property type="entry name" value="Peptidase_M13"/>
</dbReference>
<keyword evidence="4" id="KW-0645">Protease</keyword>
<dbReference type="AlphaFoldDB" id="A0A2H8TNG1"/>
<accession>A0A2H8TNG1</accession>
<feature type="domain" description="Peptidase M13 C-terminal" evidence="10">
    <location>
        <begin position="559"/>
        <end position="765"/>
    </location>
</feature>
<keyword evidence="8" id="KW-0482">Metalloprotease</keyword>
<feature type="transmembrane region" description="Helical" evidence="9">
    <location>
        <begin position="25"/>
        <end position="48"/>
    </location>
</feature>
<dbReference type="PROSITE" id="PS51885">
    <property type="entry name" value="NEPRILYSIN"/>
    <property type="match status" value="1"/>
</dbReference>
<comment type="cofactor">
    <cofactor evidence="1">
        <name>Zn(2+)</name>
        <dbReference type="ChEBI" id="CHEBI:29105"/>
    </cofactor>
</comment>
<evidence type="ECO:0000256" key="5">
    <source>
        <dbReference type="ARBA" id="ARBA00022723"/>
    </source>
</evidence>
<proteinExistence type="inferred from homology"/>
<dbReference type="Gene3D" id="1.10.1380.10">
    <property type="entry name" value="Neutral endopeptidase , domain2"/>
    <property type="match status" value="1"/>
</dbReference>
<dbReference type="InterPro" id="IPR018497">
    <property type="entry name" value="Peptidase_M13_C"/>
</dbReference>
<dbReference type="GO" id="GO:0004222">
    <property type="term" value="F:metalloendopeptidase activity"/>
    <property type="evidence" value="ECO:0007669"/>
    <property type="project" value="InterPro"/>
</dbReference>
<evidence type="ECO:0000256" key="2">
    <source>
        <dbReference type="ARBA" id="ARBA00004401"/>
    </source>
</evidence>
<keyword evidence="5" id="KW-0479">Metal-binding</keyword>
<evidence type="ECO:0000256" key="8">
    <source>
        <dbReference type="ARBA" id="ARBA00023049"/>
    </source>
</evidence>
<comment type="subcellular location">
    <subcellularLocation>
        <location evidence="2">Cell membrane</location>
        <topology evidence="2">Single-pass type II membrane protein</topology>
    </subcellularLocation>
</comment>
<evidence type="ECO:0000259" key="10">
    <source>
        <dbReference type="Pfam" id="PF01431"/>
    </source>
</evidence>
<evidence type="ECO:0000256" key="1">
    <source>
        <dbReference type="ARBA" id="ARBA00001947"/>
    </source>
</evidence>
<dbReference type="Gene3D" id="3.40.390.10">
    <property type="entry name" value="Collagenase (Catalytic Domain)"/>
    <property type="match status" value="1"/>
</dbReference>
<evidence type="ECO:0000256" key="4">
    <source>
        <dbReference type="ARBA" id="ARBA00022670"/>
    </source>
</evidence>
<protein>
    <submittedName>
        <fullName evidence="12">Neprilysin-2</fullName>
    </submittedName>
</protein>
<dbReference type="GO" id="GO:0016485">
    <property type="term" value="P:protein processing"/>
    <property type="evidence" value="ECO:0007669"/>
    <property type="project" value="TreeGrafter"/>
</dbReference>
<name>A0A2H8TNG1_9HEMI</name>
<evidence type="ECO:0000256" key="7">
    <source>
        <dbReference type="ARBA" id="ARBA00022833"/>
    </source>
</evidence>
<keyword evidence="9" id="KW-0812">Transmembrane</keyword>
<keyword evidence="9" id="KW-0472">Membrane</keyword>
<evidence type="ECO:0000256" key="6">
    <source>
        <dbReference type="ARBA" id="ARBA00022801"/>
    </source>
</evidence>
<dbReference type="CDD" id="cd08662">
    <property type="entry name" value="M13"/>
    <property type="match status" value="1"/>
</dbReference>
<dbReference type="Pfam" id="PF05649">
    <property type="entry name" value="Peptidase_M13_N"/>
    <property type="match status" value="1"/>
</dbReference>
<sequence length="766" mass="87675">MTNQPTIVIKNPTWWKRRTNLERNLTIVAGGMLLASSFLALALSTLYFNHSCNMESLPSISAENNGLIGKSRGRSLFQNREYEKDNICLTAGCVKAAASVINNMDPSVDPCDDFYQFACGNFIKETIIDDDKTSQTTFSAISDSLLNKLRMIITEPIQPNEQRPFKMAKLLYKSCMDKEKIEKVGLGAIKGMLKSLGGWPVLEAEKWNEADFTWKDSVYKFRVAGYSVDYFIDFSISTDLKNTTMRAIDLDQASLGLSREYLVKGTDDKIVASYYRYMVDIAVLFGADRQRATKELRESLDFEIGLAKISLPLEERRDAAKLYNPMKIADLQQKFPSIPWQEYLNKLLNPLTIRQDDIIIVNSPKYLTDLEALLSNTPKRIQANYVIWRAAAASVSYLTEEMRKRQLEYSTELSGRTEREPRWKECVDISSGSFSLAIGSLYVRRYFDENAKKNALEMVNGIREEMYKILSSIDWMDDETRKNAIDKAKSMTSHIAYPDELLDDRKLNAFYENLDVNDNDYYTAILNLTKFGTDYSFSKLRQPVNKSDWITHSKTAIVNAFYSAIENSIQFPAGILQGAFFSSDRPRYMNYGAIGFVIGHEITHGFDDQGRQFDKEGNLVDWWAEETKKRYLEKAMCIIRQYGNYTAHEVGLKLNGINTQGENIADNGGVKEAYYAYNVWTKRHGIEPRLPGLQDYTPQQMFWVSAANVWCSKYRPETLKNRITTGFHSPGRFRIIGPFSNLEDFSNDFRCPLGSNMNPVKKCQVW</sequence>
<organism evidence="12">
    <name type="scientific">Melanaphis sacchari</name>
    <dbReference type="NCBI Taxonomy" id="742174"/>
    <lineage>
        <taxon>Eukaryota</taxon>
        <taxon>Metazoa</taxon>
        <taxon>Ecdysozoa</taxon>
        <taxon>Arthropoda</taxon>
        <taxon>Hexapoda</taxon>
        <taxon>Insecta</taxon>
        <taxon>Pterygota</taxon>
        <taxon>Neoptera</taxon>
        <taxon>Paraneoptera</taxon>
        <taxon>Hemiptera</taxon>
        <taxon>Sternorrhyncha</taxon>
        <taxon>Aphidomorpha</taxon>
        <taxon>Aphidoidea</taxon>
        <taxon>Aphididae</taxon>
        <taxon>Aphidini</taxon>
        <taxon>Melanaphis</taxon>
    </lineage>
</organism>
<evidence type="ECO:0000256" key="9">
    <source>
        <dbReference type="SAM" id="Phobius"/>
    </source>
</evidence>
<dbReference type="EMBL" id="GFXV01003870">
    <property type="protein sequence ID" value="MBW15675.1"/>
    <property type="molecule type" value="Transcribed_RNA"/>
</dbReference>
<keyword evidence="7" id="KW-0862">Zinc</keyword>
<dbReference type="InterPro" id="IPR024079">
    <property type="entry name" value="MetalloPept_cat_dom_sf"/>
</dbReference>
<feature type="domain" description="Peptidase M13 N-terminal" evidence="11">
    <location>
        <begin position="110"/>
        <end position="498"/>
    </location>
</feature>